<comment type="caution">
    <text evidence="1">The sequence shown here is derived from an EMBL/GenBank/DDBJ whole genome shotgun (WGS) entry which is preliminary data.</text>
</comment>
<organism evidence="1 2">
    <name type="scientific">Chaenocephalus aceratus</name>
    <name type="common">Blackfin icefish</name>
    <name type="synonym">Chaenichthys aceratus</name>
    <dbReference type="NCBI Taxonomy" id="36190"/>
    <lineage>
        <taxon>Eukaryota</taxon>
        <taxon>Metazoa</taxon>
        <taxon>Chordata</taxon>
        <taxon>Craniata</taxon>
        <taxon>Vertebrata</taxon>
        <taxon>Euteleostomi</taxon>
        <taxon>Actinopterygii</taxon>
        <taxon>Neopterygii</taxon>
        <taxon>Teleostei</taxon>
        <taxon>Neoteleostei</taxon>
        <taxon>Acanthomorphata</taxon>
        <taxon>Eupercaria</taxon>
        <taxon>Perciformes</taxon>
        <taxon>Notothenioidei</taxon>
        <taxon>Channichthyidae</taxon>
        <taxon>Chaenocephalus</taxon>
    </lineage>
</organism>
<accession>A0ACB9WJ82</accession>
<protein>
    <submittedName>
        <fullName evidence="1">Uncharacterized protein</fullName>
    </submittedName>
</protein>
<reference evidence="1" key="1">
    <citation type="submission" date="2022-05" db="EMBL/GenBank/DDBJ databases">
        <title>Chromosome-level genome of Chaenocephalus aceratus.</title>
        <authorList>
            <person name="Park H."/>
        </authorList>
    </citation>
    <scope>NUCLEOTIDE SEQUENCE</scope>
    <source>
        <strain evidence="1">KU_202001</strain>
    </source>
</reference>
<name>A0ACB9WJ82_CHAAC</name>
<keyword evidence="2" id="KW-1185">Reference proteome</keyword>
<dbReference type="EMBL" id="CM043806">
    <property type="protein sequence ID" value="KAI4813177.1"/>
    <property type="molecule type" value="Genomic_DNA"/>
</dbReference>
<evidence type="ECO:0000313" key="2">
    <source>
        <dbReference type="Proteomes" id="UP001057452"/>
    </source>
</evidence>
<proteinExistence type="predicted"/>
<gene>
    <name evidence="1" type="ORF">KUCAC02_024523</name>
</gene>
<sequence length="135" mass="14189">MTSFVVMTTSPCDRPSVRNNCGDRSFGVEELASGCPVYVAGDDAEAQGIDNGKAVGDSVVEKVTKFQRGVLDITRRAASQLAASTISPAETGPRTSAAVMENSPLEWPTEGGFVDSPGSVAERSPVGEFRKRGLH</sequence>
<evidence type="ECO:0000313" key="1">
    <source>
        <dbReference type="EMBL" id="KAI4813177.1"/>
    </source>
</evidence>
<dbReference type="Proteomes" id="UP001057452">
    <property type="component" value="Chromosome 22"/>
</dbReference>